<name>A0A5E5R3Z9_PSEAI</name>
<proteinExistence type="predicted"/>
<evidence type="ECO:0000256" key="1">
    <source>
        <dbReference type="SAM" id="MobiDB-lite"/>
    </source>
</evidence>
<accession>A0A5E5R3Z9</accession>
<dbReference type="EMBL" id="LR700248">
    <property type="protein sequence ID" value="VVH83166.1"/>
    <property type="molecule type" value="Genomic_DNA"/>
</dbReference>
<feature type="compositionally biased region" description="Basic and acidic residues" evidence="1">
    <location>
        <begin position="161"/>
        <end position="177"/>
    </location>
</feature>
<feature type="compositionally biased region" description="Low complexity" evidence="1">
    <location>
        <begin position="124"/>
        <end position="134"/>
    </location>
</feature>
<feature type="region of interest" description="Disordered" evidence="1">
    <location>
        <begin position="113"/>
        <end position="177"/>
    </location>
</feature>
<sequence>MPVAHGIGHVLQCQAANLQFAALRVHVARQQVQQGALAGARGTDQGHQAAILQLQIDIGQDLHAFIGMAQAVQRHRAIDRLAGQAALGQRRSVEHLLQALGGGARAQQRVAAVAERLHRGGQGPQQEQEGAGLAERQRHAEGIQGQRAEQDPGQQPGRRQLHVDQRGEVADPLHPGAERFAEGRRRRLGALLYAGPGVLSGQQQVVGEFAIVRREPSSAALRRSTRSR</sequence>
<evidence type="ECO:0000313" key="2">
    <source>
        <dbReference type="EMBL" id="VVH83166.1"/>
    </source>
</evidence>
<reference evidence="2" key="1">
    <citation type="submission" date="2019-09" db="EMBL/GenBank/DDBJ databases">
        <authorList>
            <person name="Gross C."/>
            <person name="Bohn E."/>
        </authorList>
    </citation>
    <scope>NUCLEOTIDE SEQUENCE</scope>
    <source>
        <strain evidence="2">ID40</strain>
    </source>
</reference>
<organism evidence="2">
    <name type="scientific">Pseudomonas aeruginosa</name>
    <dbReference type="NCBI Taxonomy" id="287"/>
    <lineage>
        <taxon>Bacteria</taxon>
        <taxon>Pseudomonadati</taxon>
        <taxon>Pseudomonadota</taxon>
        <taxon>Gammaproteobacteria</taxon>
        <taxon>Pseudomonadales</taxon>
        <taxon>Pseudomonadaceae</taxon>
        <taxon>Pseudomonas</taxon>
    </lineage>
</organism>
<dbReference type="AlphaFoldDB" id="A0A5E5R3Z9"/>
<gene>
    <name evidence="2" type="ORF">TUEID40_04361</name>
</gene>
<protein>
    <submittedName>
        <fullName evidence="2">Uncharacterized protein</fullName>
    </submittedName>
</protein>